<dbReference type="CDD" id="cd06222">
    <property type="entry name" value="RNase_H_like"/>
    <property type="match status" value="1"/>
</dbReference>
<feature type="domain" description="RNase H type-1" evidence="1">
    <location>
        <begin position="11"/>
        <end position="103"/>
    </location>
</feature>
<comment type="caution">
    <text evidence="2">The sequence shown here is derived from an EMBL/GenBank/DDBJ whole genome shotgun (WGS) entry which is preliminary data.</text>
</comment>
<dbReference type="InterPro" id="IPR052929">
    <property type="entry name" value="RNase_H-like_EbsB-rel"/>
</dbReference>
<dbReference type="EMBL" id="JAZDWU010000012">
    <property type="protein sequence ID" value="KAK9983052.1"/>
    <property type="molecule type" value="Genomic_DNA"/>
</dbReference>
<evidence type="ECO:0000313" key="2">
    <source>
        <dbReference type="EMBL" id="KAK9983052.1"/>
    </source>
</evidence>
<dbReference type="AlphaFoldDB" id="A0AAW2BB74"/>
<dbReference type="Gene3D" id="3.30.420.10">
    <property type="entry name" value="Ribonuclease H-like superfamily/Ribonuclease H"/>
    <property type="match status" value="1"/>
</dbReference>
<dbReference type="InterPro" id="IPR002156">
    <property type="entry name" value="RNaseH_domain"/>
</dbReference>
<dbReference type="SUPFAM" id="SSF53098">
    <property type="entry name" value="Ribonuclease H-like"/>
    <property type="match status" value="1"/>
</dbReference>
<dbReference type="Proteomes" id="UP001459277">
    <property type="component" value="Unassembled WGS sequence"/>
</dbReference>
<keyword evidence="3" id="KW-1185">Reference proteome</keyword>
<reference evidence="2 3" key="1">
    <citation type="submission" date="2024-01" db="EMBL/GenBank/DDBJ databases">
        <title>A telomere-to-telomere, gap-free genome of sweet tea (Lithocarpus litseifolius).</title>
        <authorList>
            <person name="Zhou J."/>
        </authorList>
    </citation>
    <scope>NUCLEOTIDE SEQUENCE [LARGE SCALE GENOMIC DNA]</scope>
    <source>
        <strain evidence="2">Zhou-2022a</strain>
        <tissue evidence="2">Leaf</tissue>
    </source>
</reference>
<sequence length="131" mass="14327">MASLSVKGPAVVDSEEAEVLACRKAVEFAIDLGFYSFIIEGDNKTVLDSIMSIVMARATYSNYSRLGHLYEDIGCLILGLRDVSISCVSRSANFAAHSLARYANCIEDEVVWLEDIPPPALQAVYDDLQFG</sequence>
<evidence type="ECO:0000259" key="1">
    <source>
        <dbReference type="Pfam" id="PF13456"/>
    </source>
</evidence>
<proteinExistence type="predicted"/>
<protein>
    <recommendedName>
        <fullName evidence="1">RNase H type-1 domain-containing protein</fullName>
    </recommendedName>
</protein>
<name>A0AAW2BB74_9ROSI</name>
<accession>A0AAW2BB74</accession>
<dbReference type="GO" id="GO:0003676">
    <property type="term" value="F:nucleic acid binding"/>
    <property type="evidence" value="ECO:0007669"/>
    <property type="project" value="InterPro"/>
</dbReference>
<dbReference type="InterPro" id="IPR044730">
    <property type="entry name" value="RNase_H-like_dom_plant"/>
</dbReference>
<dbReference type="Pfam" id="PF13456">
    <property type="entry name" value="RVT_3"/>
    <property type="match status" value="1"/>
</dbReference>
<dbReference type="InterPro" id="IPR012337">
    <property type="entry name" value="RNaseH-like_sf"/>
</dbReference>
<dbReference type="PANTHER" id="PTHR47074:SF11">
    <property type="entry name" value="REVERSE TRANSCRIPTASE-LIKE PROTEIN"/>
    <property type="match status" value="1"/>
</dbReference>
<dbReference type="PANTHER" id="PTHR47074">
    <property type="entry name" value="BNAC02G40300D PROTEIN"/>
    <property type="match status" value="1"/>
</dbReference>
<gene>
    <name evidence="2" type="ORF">SO802_032577</name>
</gene>
<dbReference type="GO" id="GO:0004523">
    <property type="term" value="F:RNA-DNA hybrid ribonuclease activity"/>
    <property type="evidence" value="ECO:0007669"/>
    <property type="project" value="InterPro"/>
</dbReference>
<organism evidence="2 3">
    <name type="scientific">Lithocarpus litseifolius</name>
    <dbReference type="NCBI Taxonomy" id="425828"/>
    <lineage>
        <taxon>Eukaryota</taxon>
        <taxon>Viridiplantae</taxon>
        <taxon>Streptophyta</taxon>
        <taxon>Embryophyta</taxon>
        <taxon>Tracheophyta</taxon>
        <taxon>Spermatophyta</taxon>
        <taxon>Magnoliopsida</taxon>
        <taxon>eudicotyledons</taxon>
        <taxon>Gunneridae</taxon>
        <taxon>Pentapetalae</taxon>
        <taxon>rosids</taxon>
        <taxon>fabids</taxon>
        <taxon>Fagales</taxon>
        <taxon>Fagaceae</taxon>
        <taxon>Lithocarpus</taxon>
    </lineage>
</organism>
<dbReference type="InterPro" id="IPR036397">
    <property type="entry name" value="RNaseH_sf"/>
</dbReference>
<evidence type="ECO:0000313" key="3">
    <source>
        <dbReference type="Proteomes" id="UP001459277"/>
    </source>
</evidence>